<dbReference type="AlphaFoldDB" id="A0A6I0FBW9"/>
<dbReference type="RefSeq" id="WP_151860966.1">
    <property type="nucleotide sequence ID" value="NZ_WBZC01000023.1"/>
</dbReference>
<organism evidence="2 3">
    <name type="scientific">Alkaliphilus pronyensis</name>
    <dbReference type="NCBI Taxonomy" id="1482732"/>
    <lineage>
        <taxon>Bacteria</taxon>
        <taxon>Bacillati</taxon>
        <taxon>Bacillota</taxon>
        <taxon>Clostridia</taxon>
        <taxon>Peptostreptococcales</taxon>
        <taxon>Natronincolaceae</taxon>
        <taxon>Alkaliphilus</taxon>
    </lineage>
</organism>
<keyword evidence="3" id="KW-1185">Reference proteome</keyword>
<keyword evidence="1" id="KW-1133">Transmembrane helix</keyword>
<keyword evidence="1" id="KW-0812">Transmembrane</keyword>
<dbReference type="EMBL" id="WBZC01000023">
    <property type="protein sequence ID" value="KAB3535250.1"/>
    <property type="molecule type" value="Genomic_DNA"/>
</dbReference>
<evidence type="ECO:0000313" key="2">
    <source>
        <dbReference type="EMBL" id="KAB3535250.1"/>
    </source>
</evidence>
<evidence type="ECO:0000313" key="3">
    <source>
        <dbReference type="Proteomes" id="UP000432715"/>
    </source>
</evidence>
<dbReference type="OrthoDB" id="1956345at2"/>
<protein>
    <submittedName>
        <fullName evidence="2">Uncharacterized protein</fullName>
    </submittedName>
</protein>
<dbReference type="Proteomes" id="UP000432715">
    <property type="component" value="Unassembled WGS sequence"/>
</dbReference>
<feature type="transmembrane region" description="Helical" evidence="1">
    <location>
        <begin position="56"/>
        <end position="74"/>
    </location>
</feature>
<gene>
    <name evidence="2" type="ORF">F8154_07355</name>
</gene>
<proteinExistence type="predicted"/>
<name>A0A6I0FBW9_9FIRM</name>
<evidence type="ECO:0000256" key="1">
    <source>
        <dbReference type="SAM" id="Phobius"/>
    </source>
</evidence>
<reference evidence="2 3" key="1">
    <citation type="submission" date="2019-10" db="EMBL/GenBank/DDBJ databases">
        <title>Alkaliphilus serpentinus sp. nov. and Alkaliphilus pronyensis sp. nov., two novel anaerobic alkaliphilic species isolated from the serpentinized-hosted hydrothermal field of the Prony Bay (New Caledonia).</title>
        <authorList>
            <person name="Postec A."/>
        </authorList>
    </citation>
    <scope>NUCLEOTIDE SEQUENCE [LARGE SCALE GENOMIC DNA]</scope>
    <source>
        <strain evidence="2 3">LacV</strain>
    </source>
</reference>
<comment type="caution">
    <text evidence="2">The sequence shown here is derived from an EMBL/GenBank/DDBJ whole genome shotgun (WGS) entry which is preliminary data.</text>
</comment>
<accession>A0A6I0FBW9</accession>
<keyword evidence="1" id="KW-0472">Membrane</keyword>
<sequence>MGTLYGLIQSKQYKNTSKAIRKNNQNEALTVLKGLTLKEKCLYFVKVTKRSTGYQALGIMGLTIITIALDYLFATIG</sequence>